<dbReference type="InterPro" id="IPR013785">
    <property type="entry name" value="Aldolase_TIM"/>
</dbReference>
<dbReference type="Pfam" id="PF00215">
    <property type="entry name" value="OMPdecase"/>
    <property type="match status" value="1"/>
</dbReference>
<dbReference type="PANTHER" id="PTHR35039">
    <property type="entry name" value="3-KETO-L-GULONATE-6-PHOSPHATE DECARBOXYLASE SGBH-RELATED"/>
    <property type="match status" value="1"/>
</dbReference>
<keyword evidence="1" id="KW-0456">Lyase</keyword>
<feature type="domain" description="Orotidine 5'-phosphate decarboxylase" evidence="2">
    <location>
        <begin position="2"/>
        <end position="198"/>
    </location>
</feature>
<name>A0A133V560_9EURY</name>
<dbReference type="GO" id="GO:0006207">
    <property type="term" value="P:'de novo' pyrimidine nucleobase biosynthetic process"/>
    <property type="evidence" value="ECO:0007669"/>
    <property type="project" value="InterPro"/>
</dbReference>
<dbReference type="Proteomes" id="UP000070035">
    <property type="component" value="Unassembled WGS sequence"/>
</dbReference>
<dbReference type="EMBL" id="LHXY01000033">
    <property type="protein sequence ID" value="KXB01580.1"/>
    <property type="molecule type" value="Genomic_DNA"/>
</dbReference>
<dbReference type="GO" id="GO:0004590">
    <property type="term" value="F:orotidine-5'-phosphate decarboxylase activity"/>
    <property type="evidence" value="ECO:0007669"/>
    <property type="project" value="InterPro"/>
</dbReference>
<dbReference type="AlphaFoldDB" id="A0A133V560"/>
<dbReference type="SMART" id="SM00934">
    <property type="entry name" value="OMPdecase"/>
    <property type="match status" value="1"/>
</dbReference>
<dbReference type="InterPro" id="IPR011060">
    <property type="entry name" value="RibuloseP-bd_barrel"/>
</dbReference>
<dbReference type="SUPFAM" id="SSF51366">
    <property type="entry name" value="Ribulose-phoshate binding barrel"/>
    <property type="match status" value="1"/>
</dbReference>
<proteinExistence type="predicted"/>
<dbReference type="PANTHER" id="PTHR35039:SF3">
    <property type="entry name" value="3-KETO-L-GULONATE-6-PHOSPHATE DECARBOXYLASE SGBH-RELATED"/>
    <property type="match status" value="1"/>
</dbReference>
<organism evidence="3 4">
    <name type="scientific">candidate division MSBL1 archaeon SCGC-AAA261F17</name>
    <dbReference type="NCBI Taxonomy" id="1698274"/>
    <lineage>
        <taxon>Archaea</taxon>
        <taxon>Methanobacteriati</taxon>
        <taxon>Methanobacteriota</taxon>
        <taxon>candidate division MSBL1</taxon>
    </lineage>
</organism>
<evidence type="ECO:0000313" key="3">
    <source>
        <dbReference type="EMBL" id="KXB01580.1"/>
    </source>
</evidence>
<protein>
    <recommendedName>
        <fullName evidence="2">Orotidine 5'-phosphate decarboxylase domain-containing protein</fullName>
    </recommendedName>
</protein>
<reference evidence="3 4" key="1">
    <citation type="journal article" date="2016" name="Sci. Rep.">
        <title>Metabolic traits of an uncultured archaeal lineage -MSBL1- from brine pools of the Red Sea.</title>
        <authorList>
            <person name="Mwirichia R."/>
            <person name="Alam I."/>
            <person name="Rashid M."/>
            <person name="Vinu M."/>
            <person name="Ba-Alawi W."/>
            <person name="Anthony Kamau A."/>
            <person name="Kamanda Ngugi D."/>
            <person name="Goker M."/>
            <person name="Klenk H.P."/>
            <person name="Bajic V."/>
            <person name="Stingl U."/>
        </authorList>
    </citation>
    <scope>NUCLEOTIDE SEQUENCE [LARGE SCALE GENOMIC DNA]</scope>
    <source>
        <strain evidence="3">SCGC-AAA261F17</strain>
    </source>
</reference>
<dbReference type="GO" id="GO:0019854">
    <property type="term" value="P:L-ascorbic acid catabolic process"/>
    <property type="evidence" value="ECO:0007669"/>
    <property type="project" value="TreeGrafter"/>
</dbReference>
<dbReference type="GO" id="GO:0033982">
    <property type="term" value="F:3-dehydro-L-gulonate-6-phosphate decarboxylase activity"/>
    <property type="evidence" value="ECO:0007669"/>
    <property type="project" value="TreeGrafter"/>
</dbReference>
<evidence type="ECO:0000259" key="2">
    <source>
        <dbReference type="SMART" id="SM00934"/>
    </source>
</evidence>
<dbReference type="InterPro" id="IPR001754">
    <property type="entry name" value="OMPdeCOase_dom"/>
</dbReference>
<accession>A0A133V560</accession>
<evidence type="ECO:0000313" key="4">
    <source>
        <dbReference type="Proteomes" id="UP000070035"/>
    </source>
</evidence>
<sequence>MPISITYVNILSSLPPAGTPAIKRHGVDSLIPALREVAPEALIVADLKTMDVGGLESRIAFRAGADVSAVLATGGENKTIEAISEAARQGKVILIDFIGCPDPIEKLDELVQELEGHEDQVIFCLHRGISEQLKGRGIYEKKQLLAEARKHAGEFPLAVAGGIKEGVAKNVAGAGAEICIVGSAIYNSSDPKKASKRILGEVRENYKK</sequence>
<comment type="caution">
    <text evidence="3">The sequence shown here is derived from an EMBL/GenBank/DDBJ whole genome shotgun (WGS) entry which is preliminary data.</text>
</comment>
<keyword evidence="4" id="KW-1185">Reference proteome</keyword>
<dbReference type="Gene3D" id="3.20.20.70">
    <property type="entry name" value="Aldolase class I"/>
    <property type="match status" value="1"/>
</dbReference>
<gene>
    <name evidence="3" type="ORF">AKJ44_02370</name>
</gene>
<evidence type="ECO:0000256" key="1">
    <source>
        <dbReference type="ARBA" id="ARBA00023239"/>
    </source>
</evidence>